<dbReference type="InterPro" id="IPR008920">
    <property type="entry name" value="TF_FadR/GntR_C"/>
</dbReference>
<dbReference type="InterPro" id="IPR036390">
    <property type="entry name" value="WH_DNA-bd_sf"/>
</dbReference>
<dbReference type="Proteomes" id="UP001142462">
    <property type="component" value="Unassembled WGS sequence"/>
</dbReference>
<gene>
    <name evidence="5" type="ORF">GCM10017576_17420</name>
</gene>
<keyword evidence="3" id="KW-0804">Transcription</keyword>
<organism evidence="5 6">
    <name type="scientific">Microbacterium barkeri</name>
    <dbReference type="NCBI Taxonomy" id="33917"/>
    <lineage>
        <taxon>Bacteria</taxon>
        <taxon>Bacillati</taxon>
        <taxon>Actinomycetota</taxon>
        <taxon>Actinomycetes</taxon>
        <taxon>Micrococcales</taxon>
        <taxon>Microbacteriaceae</taxon>
        <taxon>Microbacterium</taxon>
    </lineage>
</organism>
<comment type="caution">
    <text evidence="5">The sequence shown here is derived from an EMBL/GenBank/DDBJ whole genome shotgun (WGS) entry which is preliminary data.</text>
</comment>
<dbReference type="GO" id="GO:0003700">
    <property type="term" value="F:DNA-binding transcription factor activity"/>
    <property type="evidence" value="ECO:0007669"/>
    <property type="project" value="InterPro"/>
</dbReference>
<evidence type="ECO:0000256" key="2">
    <source>
        <dbReference type="ARBA" id="ARBA00023125"/>
    </source>
</evidence>
<dbReference type="EMBL" id="BSEJ01000007">
    <property type="protein sequence ID" value="GLJ61612.1"/>
    <property type="molecule type" value="Genomic_DNA"/>
</dbReference>
<dbReference type="Gene3D" id="1.20.120.530">
    <property type="entry name" value="GntR ligand-binding domain-like"/>
    <property type="match status" value="1"/>
</dbReference>
<dbReference type="SUPFAM" id="SSF48008">
    <property type="entry name" value="GntR ligand-binding domain-like"/>
    <property type="match status" value="1"/>
</dbReference>
<keyword evidence="6" id="KW-1185">Reference proteome</keyword>
<evidence type="ECO:0000256" key="1">
    <source>
        <dbReference type="ARBA" id="ARBA00023015"/>
    </source>
</evidence>
<keyword evidence="1" id="KW-0805">Transcription regulation</keyword>
<dbReference type="AlphaFoldDB" id="A0A9W6H3G1"/>
<reference evidence="5" key="1">
    <citation type="journal article" date="2014" name="Int. J. Syst. Evol. Microbiol.">
        <title>Complete genome sequence of Corynebacterium casei LMG S-19264T (=DSM 44701T), isolated from a smear-ripened cheese.</title>
        <authorList>
            <consortium name="US DOE Joint Genome Institute (JGI-PGF)"/>
            <person name="Walter F."/>
            <person name="Albersmeier A."/>
            <person name="Kalinowski J."/>
            <person name="Ruckert C."/>
        </authorList>
    </citation>
    <scope>NUCLEOTIDE SEQUENCE</scope>
    <source>
        <strain evidence="5">VKM Ac-1020</strain>
    </source>
</reference>
<dbReference type="PANTHER" id="PTHR43537">
    <property type="entry name" value="TRANSCRIPTIONAL REGULATOR, GNTR FAMILY"/>
    <property type="match status" value="1"/>
</dbReference>
<evidence type="ECO:0000256" key="3">
    <source>
        <dbReference type="ARBA" id="ARBA00023163"/>
    </source>
</evidence>
<dbReference type="PROSITE" id="PS50949">
    <property type="entry name" value="HTH_GNTR"/>
    <property type="match status" value="1"/>
</dbReference>
<protein>
    <submittedName>
        <fullName evidence="5">Transcriptional regulator</fullName>
    </submittedName>
</protein>
<dbReference type="InterPro" id="IPR011711">
    <property type="entry name" value="GntR_C"/>
</dbReference>
<accession>A0A9W6H3G1</accession>
<dbReference type="InterPro" id="IPR000524">
    <property type="entry name" value="Tscrpt_reg_HTH_GntR"/>
</dbReference>
<reference evidence="5" key="2">
    <citation type="submission" date="2023-01" db="EMBL/GenBank/DDBJ databases">
        <authorList>
            <person name="Sun Q."/>
            <person name="Evtushenko L."/>
        </authorList>
    </citation>
    <scope>NUCLEOTIDE SEQUENCE</scope>
    <source>
        <strain evidence="5">VKM Ac-1020</strain>
    </source>
</reference>
<proteinExistence type="predicted"/>
<dbReference type="PANTHER" id="PTHR43537:SF44">
    <property type="entry name" value="GNTR FAMILY REGULATORY PROTEIN"/>
    <property type="match status" value="1"/>
</dbReference>
<dbReference type="Pfam" id="PF00392">
    <property type="entry name" value="GntR"/>
    <property type="match status" value="1"/>
</dbReference>
<evidence type="ECO:0000313" key="6">
    <source>
        <dbReference type="Proteomes" id="UP001142462"/>
    </source>
</evidence>
<sequence length="234" mass="25442">MAIGVHGDVLDDLGSRIASGDPQPGAVFTLAQLERDYGASRTVVREAVRVLESIRMVASRRKVGITVLPREQWDAFDPHLIQWNLRGRFRQQQLEALMELRVTVEPMAARLAAARATSAQRAELLRLAERLNTLGQTGKGDSEEYLAADLAFHGTLLAASGNPLLTALETPVHEVLSGRAKLGLTPGIPAEGTLEDHLLTARAIAEGDRDAAERHSRSHMMTVWSEIASDDVVS</sequence>
<dbReference type="GO" id="GO:0003677">
    <property type="term" value="F:DNA binding"/>
    <property type="evidence" value="ECO:0007669"/>
    <property type="project" value="UniProtKB-KW"/>
</dbReference>
<dbReference type="SUPFAM" id="SSF46785">
    <property type="entry name" value="Winged helix' DNA-binding domain"/>
    <property type="match status" value="1"/>
</dbReference>
<name>A0A9W6H3G1_9MICO</name>
<dbReference type="SMART" id="SM00895">
    <property type="entry name" value="FCD"/>
    <property type="match status" value="1"/>
</dbReference>
<dbReference type="Gene3D" id="1.10.10.10">
    <property type="entry name" value="Winged helix-like DNA-binding domain superfamily/Winged helix DNA-binding domain"/>
    <property type="match status" value="1"/>
</dbReference>
<feature type="domain" description="HTH gntR-type" evidence="4">
    <location>
        <begin position="3"/>
        <end position="70"/>
    </location>
</feature>
<dbReference type="Pfam" id="PF07729">
    <property type="entry name" value="FCD"/>
    <property type="match status" value="1"/>
</dbReference>
<evidence type="ECO:0000259" key="4">
    <source>
        <dbReference type="PROSITE" id="PS50949"/>
    </source>
</evidence>
<dbReference type="RefSeq" id="WP_271173322.1">
    <property type="nucleotide sequence ID" value="NZ_BSEJ01000007.1"/>
</dbReference>
<evidence type="ECO:0000313" key="5">
    <source>
        <dbReference type="EMBL" id="GLJ61612.1"/>
    </source>
</evidence>
<keyword evidence="2" id="KW-0238">DNA-binding</keyword>
<dbReference type="InterPro" id="IPR036388">
    <property type="entry name" value="WH-like_DNA-bd_sf"/>
</dbReference>